<gene>
    <name evidence="1" type="ORF">Bpfe_024799</name>
</gene>
<reference evidence="1" key="2">
    <citation type="submission" date="2023-04" db="EMBL/GenBank/DDBJ databases">
        <authorList>
            <person name="Bu L."/>
            <person name="Lu L."/>
            <person name="Laidemitt M.R."/>
            <person name="Zhang S.M."/>
            <person name="Mutuku M."/>
            <person name="Mkoji G."/>
            <person name="Steinauer M."/>
            <person name="Loker E.S."/>
        </authorList>
    </citation>
    <scope>NUCLEOTIDE SEQUENCE</scope>
    <source>
        <strain evidence="1">KasaAsao</strain>
        <tissue evidence="1">Whole Snail</tissue>
    </source>
</reference>
<keyword evidence="2" id="KW-1185">Reference proteome</keyword>
<proteinExistence type="predicted"/>
<dbReference type="EMBL" id="JASAOG010000175">
    <property type="protein sequence ID" value="KAK0045800.1"/>
    <property type="molecule type" value="Genomic_DNA"/>
</dbReference>
<protein>
    <submittedName>
        <fullName evidence="1">Uncharacterized protein</fullName>
    </submittedName>
</protein>
<evidence type="ECO:0000313" key="2">
    <source>
        <dbReference type="Proteomes" id="UP001233172"/>
    </source>
</evidence>
<reference evidence="1" key="1">
    <citation type="journal article" date="2023" name="PLoS Negl. Trop. Dis.">
        <title>A genome sequence for Biomphalaria pfeifferi, the major vector snail for the human-infecting parasite Schistosoma mansoni.</title>
        <authorList>
            <person name="Bu L."/>
            <person name="Lu L."/>
            <person name="Laidemitt M.R."/>
            <person name="Zhang S.M."/>
            <person name="Mutuku M."/>
            <person name="Mkoji G."/>
            <person name="Steinauer M."/>
            <person name="Loker E.S."/>
        </authorList>
    </citation>
    <scope>NUCLEOTIDE SEQUENCE</scope>
    <source>
        <strain evidence="1">KasaAsao</strain>
    </source>
</reference>
<feature type="non-terminal residue" evidence="1">
    <location>
        <position position="151"/>
    </location>
</feature>
<comment type="caution">
    <text evidence="1">The sequence shown here is derived from an EMBL/GenBank/DDBJ whole genome shotgun (WGS) entry which is preliminary data.</text>
</comment>
<dbReference type="Proteomes" id="UP001233172">
    <property type="component" value="Unassembled WGS sequence"/>
</dbReference>
<accession>A0AAD8EZJ9</accession>
<name>A0AAD8EZJ9_BIOPF</name>
<sequence>MGITTIIVSVYGTESVTPVVMSGIQAQLSEGFKKMQACGSPEFIKNCLKPELNVDKMSFNEGLDIVCKNPQPWLDIVECAFGHFLNCLKENTSALTFLPERNNWENALQIVCQYQNKTELLSCMTSMPLPNCFTKFNLSSGHPQDMKSAFC</sequence>
<dbReference type="AlphaFoldDB" id="A0AAD8EZJ9"/>
<evidence type="ECO:0000313" key="1">
    <source>
        <dbReference type="EMBL" id="KAK0045800.1"/>
    </source>
</evidence>
<organism evidence="1 2">
    <name type="scientific">Biomphalaria pfeifferi</name>
    <name type="common">Bloodfluke planorb</name>
    <name type="synonym">Freshwater snail</name>
    <dbReference type="NCBI Taxonomy" id="112525"/>
    <lineage>
        <taxon>Eukaryota</taxon>
        <taxon>Metazoa</taxon>
        <taxon>Spiralia</taxon>
        <taxon>Lophotrochozoa</taxon>
        <taxon>Mollusca</taxon>
        <taxon>Gastropoda</taxon>
        <taxon>Heterobranchia</taxon>
        <taxon>Euthyneura</taxon>
        <taxon>Panpulmonata</taxon>
        <taxon>Hygrophila</taxon>
        <taxon>Lymnaeoidea</taxon>
        <taxon>Planorbidae</taxon>
        <taxon>Biomphalaria</taxon>
    </lineage>
</organism>